<protein>
    <submittedName>
        <fullName evidence="3">Competence protein</fullName>
    </submittedName>
</protein>
<accession>A0A171CL74</accession>
<name>A0A171CL74_9ACTN</name>
<gene>
    <name evidence="3" type="ORF">PS9374_02532</name>
</gene>
<evidence type="ECO:0000313" key="3">
    <source>
        <dbReference type="EMBL" id="GAT66880.1"/>
    </source>
</evidence>
<dbReference type="Pfam" id="PF02464">
    <property type="entry name" value="CinA"/>
    <property type="match status" value="1"/>
</dbReference>
<evidence type="ECO:0000256" key="1">
    <source>
        <dbReference type="SAM" id="MobiDB-lite"/>
    </source>
</evidence>
<evidence type="ECO:0000313" key="4">
    <source>
        <dbReference type="Proteomes" id="UP000077701"/>
    </source>
</evidence>
<dbReference type="SUPFAM" id="SSF142433">
    <property type="entry name" value="CinA-like"/>
    <property type="match status" value="1"/>
</dbReference>
<reference evidence="4" key="2">
    <citation type="submission" date="2016-04" db="EMBL/GenBank/DDBJ databases">
        <title>Planomonospora sphaerica JCM9374 whole genome shotgun sequence.</title>
        <authorList>
            <person name="Suzuki T."/>
            <person name="Dohra H."/>
            <person name="Kodani S."/>
        </authorList>
    </citation>
    <scope>NUCLEOTIDE SEQUENCE [LARGE SCALE GENOMIC DNA]</scope>
    <source>
        <strain evidence="4">JCM 9374</strain>
    </source>
</reference>
<dbReference type="NCBIfam" id="TIGR00199">
    <property type="entry name" value="PncC_domain"/>
    <property type="match status" value="1"/>
</dbReference>
<feature type="region of interest" description="Disordered" evidence="1">
    <location>
        <begin position="1"/>
        <end position="31"/>
    </location>
</feature>
<feature type="domain" description="CinA C-terminal" evidence="2">
    <location>
        <begin position="43"/>
        <end position="192"/>
    </location>
</feature>
<comment type="caution">
    <text evidence="3">The sequence shown here is derived from an EMBL/GenBank/DDBJ whole genome shotgun (WGS) entry which is preliminary data.</text>
</comment>
<proteinExistence type="predicted"/>
<dbReference type="Gene3D" id="3.90.950.20">
    <property type="entry name" value="CinA-like"/>
    <property type="match status" value="1"/>
</dbReference>
<dbReference type="EMBL" id="BDCX01000005">
    <property type="protein sequence ID" value="GAT66880.1"/>
    <property type="molecule type" value="Genomic_DNA"/>
</dbReference>
<dbReference type="STRING" id="161355.PS9374_02532"/>
<dbReference type="InterPro" id="IPR008136">
    <property type="entry name" value="CinA_C"/>
</dbReference>
<evidence type="ECO:0000259" key="2">
    <source>
        <dbReference type="Pfam" id="PF02464"/>
    </source>
</evidence>
<sequence>MTAPARPPGAASARSAGKSPEASTAFPAAPEPALSAAAAPAPAARVIALLAGRGETVAVAESLTAGLIGAALTAPPGASAAFTGGVLSYATELKRRLLGVPSDLLEREGAVHPGVAAAMAAGVRELTGATYGLAATGVAGPDPQDGKPVGTVHLAVSGPAGRVWHRDLHLNGTREEIRRCTANEAVDLLRAALEPSPEEHSG</sequence>
<keyword evidence="4" id="KW-1185">Reference proteome</keyword>
<feature type="compositionally biased region" description="Low complexity" evidence="1">
    <location>
        <begin position="1"/>
        <end position="17"/>
    </location>
</feature>
<dbReference type="AlphaFoldDB" id="A0A171CL74"/>
<reference evidence="3 4" key="1">
    <citation type="journal article" date="2016" name="Genome Announc.">
        <title>Draft Genome Sequence of Planomonospora sphaerica JCM9374, a Rare Actinomycete.</title>
        <authorList>
            <person name="Dohra H."/>
            <person name="Suzuki T."/>
            <person name="Inoue Y."/>
            <person name="Kodani S."/>
        </authorList>
    </citation>
    <scope>NUCLEOTIDE SEQUENCE [LARGE SCALE GENOMIC DNA]</scope>
    <source>
        <strain evidence="3 4">JCM 9374</strain>
    </source>
</reference>
<organism evidence="3 4">
    <name type="scientific">Planomonospora sphaerica</name>
    <dbReference type="NCBI Taxonomy" id="161355"/>
    <lineage>
        <taxon>Bacteria</taxon>
        <taxon>Bacillati</taxon>
        <taxon>Actinomycetota</taxon>
        <taxon>Actinomycetes</taxon>
        <taxon>Streptosporangiales</taxon>
        <taxon>Streptosporangiaceae</taxon>
        <taxon>Planomonospora</taxon>
    </lineage>
</organism>
<dbReference type="Proteomes" id="UP000077701">
    <property type="component" value="Unassembled WGS sequence"/>
</dbReference>
<dbReference type="InterPro" id="IPR036653">
    <property type="entry name" value="CinA-like_C"/>
</dbReference>